<name>A0A318LXT2_9PSEU</name>
<sequence length="110" mass="11029">MSGYEAVIGSLHEAAEAAHSAADQLAKVDPGGNLGSAVGKALPGASASIDAARSVVDAWKGRGQELATGMREFGDDLHLAGNKYAVSDTAARDNLDLSIDDPPSGGPKAV</sequence>
<accession>A0A318LXT2</accession>
<organism evidence="2 3">
    <name type="scientific">Prauserella flavalba</name>
    <dbReference type="NCBI Taxonomy" id="1477506"/>
    <lineage>
        <taxon>Bacteria</taxon>
        <taxon>Bacillati</taxon>
        <taxon>Actinomycetota</taxon>
        <taxon>Actinomycetes</taxon>
        <taxon>Pseudonocardiales</taxon>
        <taxon>Pseudonocardiaceae</taxon>
        <taxon>Prauserella</taxon>
    </lineage>
</organism>
<evidence type="ECO:0000313" key="3">
    <source>
        <dbReference type="Proteomes" id="UP000247892"/>
    </source>
</evidence>
<dbReference type="RefSeq" id="WP_110334281.1">
    <property type="nucleotide sequence ID" value="NZ_MASU01000001.1"/>
</dbReference>
<feature type="region of interest" description="Disordered" evidence="1">
    <location>
        <begin position="91"/>
        <end position="110"/>
    </location>
</feature>
<gene>
    <name evidence="2" type="ORF">BA062_02080</name>
</gene>
<dbReference type="Proteomes" id="UP000247892">
    <property type="component" value="Unassembled WGS sequence"/>
</dbReference>
<proteinExistence type="predicted"/>
<protein>
    <recommendedName>
        <fullName evidence="4">Excreted virulence factor EspC, type VII ESX diderm</fullName>
    </recommendedName>
</protein>
<evidence type="ECO:0008006" key="4">
    <source>
        <dbReference type="Google" id="ProtNLM"/>
    </source>
</evidence>
<evidence type="ECO:0000313" key="2">
    <source>
        <dbReference type="EMBL" id="PXY38551.1"/>
    </source>
</evidence>
<dbReference type="EMBL" id="MASU01000001">
    <property type="protein sequence ID" value="PXY38551.1"/>
    <property type="molecule type" value="Genomic_DNA"/>
</dbReference>
<dbReference type="AlphaFoldDB" id="A0A318LXT2"/>
<keyword evidence="3" id="KW-1185">Reference proteome</keyword>
<evidence type="ECO:0000256" key="1">
    <source>
        <dbReference type="SAM" id="MobiDB-lite"/>
    </source>
</evidence>
<comment type="caution">
    <text evidence="2">The sequence shown here is derived from an EMBL/GenBank/DDBJ whole genome shotgun (WGS) entry which is preliminary data.</text>
</comment>
<reference evidence="2 3" key="1">
    <citation type="submission" date="2016-07" db="EMBL/GenBank/DDBJ databases">
        <title>Draft genome sequence of Prauserella sp. YIM 121212, isolated from alkaline soil.</title>
        <authorList>
            <person name="Ruckert C."/>
            <person name="Albersmeier A."/>
            <person name="Jiang C.-L."/>
            <person name="Jiang Y."/>
            <person name="Kalinowski J."/>
            <person name="Schneider O."/>
            <person name="Winkler A."/>
            <person name="Zotchev S.B."/>
        </authorList>
    </citation>
    <scope>NUCLEOTIDE SEQUENCE [LARGE SCALE GENOMIC DNA]</scope>
    <source>
        <strain evidence="2 3">YIM 121212</strain>
    </source>
</reference>